<evidence type="ECO:0000313" key="1">
    <source>
        <dbReference type="EMBL" id="CAB5131030.1"/>
    </source>
</evidence>
<dbReference type="EMBL" id="CAFBRX010000161">
    <property type="protein sequence ID" value="CAB5131030.1"/>
    <property type="molecule type" value="Genomic_DNA"/>
</dbReference>
<dbReference type="AlphaFoldDB" id="A0A6J7VVU2"/>
<protein>
    <submittedName>
        <fullName evidence="1">Unannotated protein</fullName>
    </submittedName>
</protein>
<gene>
    <name evidence="1" type="ORF">UFOPK4422_01337</name>
</gene>
<name>A0A6J7VVU2_9ZZZZ</name>
<sequence>MASQTSRTDKVGTVHRCSLLSTFSFCSALHFTNICLATSMESVAVDHWSHSADDQTAPLAIFCDFRITHRIIWWAQRHGFVDDRTSTAGVAD</sequence>
<accession>A0A6J7VVU2</accession>
<organism evidence="1">
    <name type="scientific">freshwater metagenome</name>
    <dbReference type="NCBI Taxonomy" id="449393"/>
    <lineage>
        <taxon>unclassified sequences</taxon>
        <taxon>metagenomes</taxon>
        <taxon>ecological metagenomes</taxon>
    </lineage>
</organism>
<reference evidence="1" key="1">
    <citation type="submission" date="2020-05" db="EMBL/GenBank/DDBJ databases">
        <authorList>
            <person name="Chiriac C."/>
            <person name="Salcher M."/>
            <person name="Ghai R."/>
            <person name="Kavagutti S V."/>
        </authorList>
    </citation>
    <scope>NUCLEOTIDE SEQUENCE</scope>
</reference>
<proteinExistence type="predicted"/>